<reference evidence="3 4" key="1">
    <citation type="submission" date="2022-05" db="EMBL/GenBank/DDBJ databases">
        <authorList>
            <person name="Jo J.-H."/>
            <person name="Im W.-T."/>
        </authorList>
    </citation>
    <scope>NUCLEOTIDE SEQUENCE [LARGE SCALE GENOMIC DNA]</scope>
    <source>
        <strain evidence="3 4">NSE70-1</strain>
    </source>
</reference>
<proteinExistence type="predicted"/>
<dbReference type="Proteomes" id="UP001203410">
    <property type="component" value="Unassembled WGS sequence"/>
</dbReference>
<dbReference type="EMBL" id="JAMGBA010000002">
    <property type="protein sequence ID" value="MCL6699137.1"/>
    <property type="molecule type" value="Genomic_DNA"/>
</dbReference>
<comment type="caution">
    <text evidence="3">The sequence shown here is derived from an EMBL/GenBank/DDBJ whole genome shotgun (WGS) entry which is preliminary data.</text>
</comment>
<feature type="chain" id="PRO_5046939385" description="Lipoprotein" evidence="2">
    <location>
        <begin position="21"/>
        <end position="110"/>
    </location>
</feature>
<accession>A0ABT0RVU8</accession>
<feature type="compositionally biased region" description="Polar residues" evidence="1">
    <location>
        <begin position="86"/>
        <end position="100"/>
    </location>
</feature>
<organism evidence="3 4">
    <name type="scientific">Sphingomonas caseinilyticus</name>
    <dbReference type="NCBI Taxonomy" id="2908205"/>
    <lineage>
        <taxon>Bacteria</taxon>
        <taxon>Pseudomonadati</taxon>
        <taxon>Pseudomonadota</taxon>
        <taxon>Alphaproteobacteria</taxon>
        <taxon>Sphingomonadales</taxon>
        <taxon>Sphingomonadaceae</taxon>
        <taxon>Sphingomonas</taxon>
    </lineage>
</organism>
<feature type="signal peptide" evidence="2">
    <location>
        <begin position="1"/>
        <end position="20"/>
    </location>
</feature>
<gene>
    <name evidence="3" type="ORF">LZ496_10145</name>
</gene>
<keyword evidence="4" id="KW-1185">Reference proteome</keyword>
<dbReference type="RefSeq" id="WP_249904523.1">
    <property type="nucleotide sequence ID" value="NZ_JAMGBA010000002.1"/>
</dbReference>
<evidence type="ECO:0000256" key="2">
    <source>
        <dbReference type="SAM" id="SignalP"/>
    </source>
</evidence>
<name>A0ABT0RVU8_9SPHN</name>
<protein>
    <recommendedName>
        <fullName evidence="5">Lipoprotein</fullName>
    </recommendedName>
</protein>
<evidence type="ECO:0008006" key="5">
    <source>
        <dbReference type="Google" id="ProtNLM"/>
    </source>
</evidence>
<keyword evidence="2" id="KW-0732">Signal</keyword>
<evidence type="ECO:0000313" key="4">
    <source>
        <dbReference type="Proteomes" id="UP001203410"/>
    </source>
</evidence>
<feature type="compositionally biased region" description="Gly residues" evidence="1">
    <location>
        <begin position="23"/>
        <end position="32"/>
    </location>
</feature>
<evidence type="ECO:0000313" key="3">
    <source>
        <dbReference type="EMBL" id="MCL6699137.1"/>
    </source>
</evidence>
<sequence>MRIGLMLLAAGAFALTPALAAPGGSGGQGSTQGAGWIHMNGPDSTGQPGIECGEDGADHFPGHASDARGSAFNEDGIAHGVYAGEQPNNSRNEASVSQYDSACAGGPPSE</sequence>
<feature type="region of interest" description="Disordered" evidence="1">
    <location>
        <begin position="19"/>
        <end position="110"/>
    </location>
</feature>
<evidence type="ECO:0000256" key="1">
    <source>
        <dbReference type="SAM" id="MobiDB-lite"/>
    </source>
</evidence>